<dbReference type="PANTHER" id="PTHR22907">
    <property type="entry name" value="GH04558P"/>
    <property type="match status" value="1"/>
</dbReference>
<dbReference type="Pfam" id="PF25057">
    <property type="entry name" value="CUT_N"/>
    <property type="match status" value="1"/>
</dbReference>
<feature type="domain" description="ZP" evidence="4">
    <location>
        <begin position="174"/>
        <end position="357"/>
    </location>
</feature>
<feature type="compositionally biased region" description="Polar residues" evidence="3">
    <location>
        <begin position="53"/>
        <end position="81"/>
    </location>
</feature>
<keyword evidence="2" id="KW-0732">Signal</keyword>
<name>A0A0M3J537_ANISI</name>
<dbReference type="InterPro" id="IPR051962">
    <property type="entry name" value="Cuticlin"/>
</dbReference>
<keyword evidence="1" id="KW-0193">Cuticle</keyword>
<evidence type="ECO:0000313" key="7">
    <source>
        <dbReference type="WBParaSite" id="ASIM_0000266401-mRNA-1"/>
    </source>
</evidence>
<feature type="region of interest" description="Disordered" evidence="3">
    <location>
        <begin position="1"/>
        <end position="115"/>
    </location>
</feature>
<dbReference type="EMBL" id="UYRR01003418">
    <property type="protein sequence ID" value="VDK20081.1"/>
    <property type="molecule type" value="Genomic_DNA"/>
</dbReference>
<evidence type="ECO:0000313" key="6">
    <source>
        <dbReference type="Proteomes" id="UP000267096"/>
    </source>
</evidence>
<keyword evidence="6" id="KW-1185">Reference proteome</keyword>
<dbReference type="AlphaFoldDB" id="A0A0M3J537"/>
<organism evidence="7">
    <name type="scientific">Anisakis simplex</name>
    <name type="common">Herring worm</name>
    <dbReference type="NCBI Taxonomy" id="6269"/>
    <lineage>
        <taxon>Eukaryota</taxon>
        <taxon>Metazoa</taxon>
        <taxon>Ecdysozoa</taxon>
        <taxon>Nematoda</taxon>
        <taxon>Chromadorea</taxon>
        <taxon>Rhabditida</taxon>
        <taxon>Spirurina</taxon>
        <taxon>Ascaridomorpha</taxon>
        <taxon>Ascaridoidea</taxon>
        <taxon>Anisakidae</taxon>
        <taxon>Anisakis</taxon>
        <taxon>Anisakis simplex complex</taxon>
    </lineage>
</organism>
<proteinExistence type="predicted"/>
<protein>
    <submittedName>
        <fullName evidence="7">ZP domain-containing protein</fullName>
    </submittedName>
</protein>
<accession>A0A0M3J537</accession>
<evidence type="ECO:0000256" key="3">
    <source>
        <dbReference type="SAM" id="MobiDB-lite"/>
    </source>
</evidence>
<evidence type="ECO:0000256" key="1">
    <source>
        <dbReference type="ARBA" id="ARBA00022460"/>
    </source>
</evidence>
<sequence length="357" mass="38952">MTSASERSSEEPSTLPSFSRRTSSGEIETAAVKEEQQSMLEASNDDIVEHVNDSTQLPLTTQHSVTEPTTTIATSGSVETTLNEENNEGLIESREDGEMTEPNTATTESDSLHDRISTPGMEEAVIGQVEEAIQENTTTEENLPKVETSSTVSQTTSMSPFSDTTQQIGIANVECYEHGFNLTIRLPETFGGMITVKGHSVDEGCYKVVEEVVYPSDSSSTMRSVNFFVDARKCDIKKVDSLEPAGVNTSAVVNVLHHKWLVTGVDKGYLIQCFMPKVDSEQDLSTDLYVNGSALVGETLSLASVPPTCLYSLRRDSPNGPIAKSANVGETIFHHWECDGGDGGFFLENIYCFVWLY</sequence>
<feature type="compositionally biased region" description="Polar residues" evidence="3">
    <location>
        <begin position="1"/>
        <end position="26"/>
    </location>
</feature>
<gene>
    <name evidence="5" type="ORF">ASIM_LOCUS2521</name>
</gene>
<evidence type="ECO:0000256" key="2">
    <source>
        <dbReference type="ARBA" id="ARBA00022729"/>
    </source>
</evidence>
<feature type="compositionally biased region" description="Low complexity" evidence="3">
    <location>
        <begin position="148"/>
        <end position="159"/>
    </location>
</feature>
<reference evidence="7" key="1">
    <citation type="submission" date="2017-02" db="UniProtKB">
        <authorList>
            <consortium name="WormBaseParasite"/>
        </authorList>
    </citation>
    <scope>IDENTIFICATION</scope>
</reference>
<reference evidence="5 6" key="2">
    <citation type="submission" date="2018-11" db="EMBL/GenBank/DDBJ databases">
        <authorList>
            <consortium name="Pathogen Informatics"/>
        </authorList>
    </citation>
    <scope>NUCLEOTIDE SEQUENCE [LARGE SCALE GENOMIC DNA]</scope>
</reference>
<evidence type="ECO:0000259" key="4">
    <source>
        <dbReference type="PROSITE" id="PS51034"/>
    </source>
</evidence>
<dbReference type="InterPro" id="IPR001507">
    <property type="entry name" value="ZP_dom"/>
</dbReference>
<dbReference type="WBParaSite" id="ASIM_0000266401-mRNA-1">
    <property type="protein sequence ID" value="ASIM_0000266401-mRNA-1"/>
    <property type="gene ID" value="ASIM_0000266401"/>
</dbReference>
<dbReference type="PROSITE" id="PS51034">
    <property type="entry name" value="ZP_2"/>
    <property type="match status" value="1"/>
</dbReference>
<feature type="region of interest" description="Disordered" evidence="3">
    <location>
        <begin position="135"/>
        <end position="162"/>
    </location>
</feature>
<dbReference type="PANTHER" id="PTHR22907:SF40">
    <property type="entry name" value="TRANSMEMBRANE PROTEIN-RELATED"/>
    <property type="match status" value="1"/>
</dbReference>
<dbReference type="InterPro" id="IPR056953">
    <property type="entry name" value="CUT_N"/>
</dbReference>
<dbReference type="GO" id="GO:0042302">
    <property type="term" value="F:structural constituent of cuticle"/>
    <property type="evidence" value="ECO:0007669"/>
    <property type="project" value="UniProtKB-KW"/>
</dbReference>
<dbReference type="OrthoDB" id="5855959at2759"/>
<dbReference type="Proteomes" id="UP000267096">
    <property type="component" value="Unassembled WGS sequence"/>
</dbReference>
<evidence type="ECO:0000313" key="5">
    <source>
        <dbReference type="EMBL" id="VDK20081.1"/>
    </source>
</evidence>